<dbReference type="InterPro" id="IPR035187">
    <property type="entry name" value="Mpm1"/>
</dbReference>
<evidence type="ECO:0000313" key="2">
    <source>
        <dbReference type="EMBL" id="ODQ68588.1"/>
    </source>
</evidence>
<protein>
    <recommendedName>
        <fullName evidence="4">Mitochondrial peculiar membrane protein 1</fullName>
    </recommendedName>
</protein>
<reference evidence="2 3" key="1">
    <citation type="journal article" date="2016" name="Proc. Natl. Acad. Sci. U.S.A.">
        <title>Comparative genomics of biotechnologically important yeasts.</title>
        <authorList>
            <person name="Riley R."/>
            <person name="Haridas S."/>
            <person name="Wolfe K.H."/>
            <person name="Lopes M.R."/>
            <person name="Hittinger C.T."/>
            <person name="Goeker M."/>
            <person name="Salamov A.A."/>
            <person name="Wisecaver J.H."/>
            <person name="Long T.M."/>
            <person name="Calvey C.H."/>
            <person name="Aerts A.L."/>
            <person name="Barry K.W."/>
            <person name="Choi C."/>
            <person name="Clum A."/>
            <person name="Coughlan A.Y."/>
            <person name="Deshpande S."/>
            <person name="Douglass A.P."/>
            <person name="Hanson S.J."/>
            <person name="Klenk H.-P."/>
            <person name="LaButti K.M."/>
            <person name="Lapidus A."/>
            <person name="Lindquist E.A."/>
            <person name="Lipzen A.M."/>
            <person name="Meier-Kolthoff J.P."/>
            <person name="Ohm R.A."/>
            <person name="Otillar R.P."/>
            <person name="Pangilinan J.L."/>
            <person name="Peng Y."/>
            <person name="Rokas A."/>
            <person name="Rosa C.A."/>
            <person name="Scheuner C."/>
            <person name="Sibirny A.A."/>
            <person name="Slot J.C."/>
            <person name="Stielow J.B."/>
            <person name="Sun H."/>
            <person name="Kurtzman C.P."/>
            <person name="Blackwell M."/>
            <person name="Grigoriev I.V."/>
            <person name="Jeffries T.W."/>
        </authorList>
    </citation>
    <scope>NUCLEOTIDE SEQUENCE [LARGE SCALE GENOMIC DNA]</scope>
    <source>
        <strain evidence="2 3">DSM 6958</strain>
    </source>
</reference>
<evidence type="ECO:0000313" key="3">
    <source>
        <dbReference type="Proteomes" id="UP000095009"/>
    </source>
</evidence>
<keyword evidence="3" id="KW-1185">Reference proteome</keyword>
<evidence type="ECO:0000256" key="1">
    <source>
        <dbReference type="SAM" id="MobiDB-lite"/>
    </source>
</evidence>
<dbReference type="Proteomes" id="UP000095009">
    <property type="component" value="Unassembled WGS sequence"/>
</dbReference>
<sequence length="358" mass="40819">MSDDNQDKNNKDNGSSYENAIMVTDLDNQKNGQVHNDRDRSSSMNRNPFNLASDMARHQYNSFQSNLNDLFEHSKGWVADSIDTMPNPLTKILNATNLPTFGIGKRHNDDDHYSHQKRNDDEDDIFGIKQFISVLSDFADDFHNDDSNTFETTRGDVISVLDSSYPVPTSRQFYNCQQVYKGYSAWDCNGIWRCLFLKSSSSADSLKDNMGDEAKNQQHYFSEQLQREIADGGLKSVFFRTYNEFLNHNNDKILEHKRVEAEERNRFNKLIWAQPNGNSSNSNDSSLATFSSTSLTNNSLNGKYITEDQAKSQGLTPVHSFYETKVIGENGTFMETKTIRKIYSDGSQSVVETATEKR</sequence>
<dbReference type="EMBL" id="KV454406">
    <property type="protein sequence ID" value="ODQ68588.1"/>
    <property type="molecule type" value="Genomic_DNA"/>
</dbReference>
<gene>
    <name evidence="2" type="ORF">NADFUDRAFT_81494</name>
</gene>
<organism evidence="2 3">
    <name type="scientific">Nadsonia fulvescens var. elongata DSM 6958</name>
    <dbReference type="NCBI Taxonomy" id="857566"/>
    <lineage>
        <taxon>Eukaryota</taxon>
        <taxon>Fungi</taxon>
        <taxon>Dikarya</taxon>
        <taxon>Ascomycota</taxon>
        <taxon>Saccharomycotina</taxon>
        <taxon>Dipodascomycetes</taxon>
        <taxon>Dipodascales</taxon>
        <taxon>Dipodascales incertae sedis</taxon>
        <taxon>Nadsonia</taxon>
    </lineage>
</organism>
<dbReference type="AlphaFoldDB" id="A0A1E3PTH5"/>
<dbReference type="Pfam" id="PF17234">
    <property type="entry name" value="MPM1"/>
    <property type="match status" value="1"/>
</dbReference>
<accession>A0A1E3PTH5</accession>
<feature type="region of interest" description="Disordered" evidence="1">
    <location>
        <begin position="24"/>
        <end position="49"/>
    </location>
</feature>
<evidence type="ECO:0008006" key="4">
    <source>
        <dbReference type="Google" id="ProtNLM"/>
    </source>
</evidence>
<name>A0A1E3PTH5_9ASCO</name>
<proteinExistence type="predicted"/>